<evidence type="ECO:0000256" key="7">
    <source>
        <dbReference type="ARBA" id="ARBA00048558"/>
    </source>
</evidence>
<evidence type="ECO:0000256" key="8">
    <source>
        <dbReference type="HAMAP-Rule" id="MF_00182"/>
    </source>
</evidence>
<dbReference type="Pfam" id="PF02911">
    <property type="entry name" value="Formyl_trans_C"/>
    <property type="match status" value="1"/>
</dbReference>
<evidence type="ECO:0000313" key="12">
    <source>
        <dbReference type="Proteomes" id="UP000198647"/>
    </source>
</evidence>
<dbReference type="InterPro" id="IPR036477">
    <property type="entry name" value="Formyl_transf_N_sf"/>
</dbReference>
<protein>
    <recommendedName>
        <fullName evidence="4 8">Methionyl-tRNA formyltransferase</fullName>
        <ecNumber evidence="3 8">2.1.2.9</ecNumber>
    </recommendedName>
</protein>
<organism evidence="11 12">
    <name type="scientific">Salimicrobium album</name>
    <dbReference type="NCBI Taxonomy" id="50717"/>
    <lineage>
        <taxon>Bacteria</taxon>
        <taxon>Bacillati</taxon>
        <taxon>Bacillota</taxon>
        <taxon>Bacilli</taxon>
        <taxon>Bacillales</taxon>
        <taxon>Bacillaceae</taxon>
        <taxon>Salimicrobium</taxon>
    </lineage>
</organism>
<dbReference type="CDD" id="cd08704">
    <property type="entry name" value="Met_tRNA_FMT_C"/>
    <property type="match status" value="1"/>
</dbReference>
<comment type="caution">
    <text evidence="11">The sequence shown here is derived from an EMBL/GenBank/DDBJ whole genome shotgun (WGS) entry which is preliminary data.</text>
</comment>
<keyword evidence="12" id="KW-1185">Reference proteome</keyword>
<keyword evidence="5 8" id="KW-0808">Transferase</keyword>
<evidence type="ECO:0000256" key="1">
    <source>
        <dbReference type="ARBA" id="ARBA00002606"/>
    </source>
</evidence>
<dbReference type="Gene3D" id="3.40.50.170">
    <property type="entry name" value="Formyl transferase, N-terminal domain"/>
    <property type="match status" value="1"/>
</dbReference>
<dbReference type="PANTHER" id="PTHR11138:SF5">
    <property type="entry name" value="METHIONYL-TRNA FORMYLTRANSFERASE, MITOCHONDRIAL"/>
    <property type="match status" value="1"/>
</dbReference>
<sequence length="315" mass="34449">MTNIVLMGTPDFSVPVLNRLIEEGYNISLVVTQPDRPKGRKKILTPPPLKEAAEASGIPVFQPEKVKKEYQKILEYDPDLIITAAYGQILPKSLLDYPRLGAINVHASLLPEYRGAAPIHYALMDGRKETGVTIMYMVPELDAGDMLSAKRINVNEEDDVGSLHDKLAQTGAELLSETLPSLINGTIEAEEQDASKATFAPTIKRGEELVDFSLPRDVVWGHIRGMSPWPVAYTYWGGKPLKLWAAQKYDQTGSQAPGTVMDKTKEGIVVVCGDGNSVVITELQPSGKKRMDGTSFINGIGQTMEIGEVLGENDE</sequence>
<dbReference type="InterPro" id="IPR011034">
    <property type="entry name" value="Formyl_transferase-like_C_sf"/>
</dbReference>
<comment type="similarity">
    <text evidence="2 8">Belongs to the Fmt family.</text>
</comment>
<dbReference type="EC" id="2.1.2.9" evidence="3 8"/>
<evidence type="ECO:0000259" key="9">
    <source>
        <dbReference type="Pfam" id="PF00551"/>
    </source>
</evidence>
<dbReference type="InterPro" id="IPR005793">
    <property type="entry name" value="Formyl_trans_C"/>
</dbReference>
<evidence type="ECO:0000313" key="11">
    <source>
        <dbReference type="EMBL" id="SDX32803.1"/>
    </source>
</evidence>
<evidence type="ECO:0000259" key="10">
    <source>
        <dbReference type="Pfam" id="PF02911"/>
    </source>
</evidence>
<comment type="function">
    <text evidence="1 8">Attaches a formyl group to the free amino group of methionyl-tRNA(fMet). The formyl group appears to play a dual role in the initiator identity of N-formylmethionyl-tRNA by promoting its recognition by IF2 and preventing the misappropriation of this tRNA by the elongation apparatus.</text>
</comment>
<evidence type="ECO:0000256" key="3">
    <source>
        <dbReference type="ARBA" id="ARBA00012261"/>
    </source>
</evidence>
<evidence type="ECO:0000256" key="6">
    <source>
        <dbReference type="ARBA" id="ARBA00022917"/>
    </source>
</evidence>
<dbReference type="SUPFAM" id="SSF53328">
    <property type="entry name" value="Formyltransferase"/>
    <property type="match status" value="1"/>
</dbReference>
<dbReference type="InterPro" id="IPR037022">
    <property type="entry name" value="Formyl_trans_C_sf"/>
</dbReference>
<proteinExistence type="inferred from homology"/>
<dbReference type="RefSeq" id="WP_093104926.1">
    <property type="nucleotide sequence ID" value="NZ_FNOS01000001.1"/>
</dbReference>
<dbReference type="Gene3D" id="3.10.25.10">
    <property type="entry name" value="Formyl transferase, C-terminal domain"/>
    <property type="match status" value="1"/>
</dbReference>
<dbReference type="PANTHER" id="PTHR11138">
    <property type="entry name" value="METHIONYL-TRNA FORMYLTRANSFERASE"/>
    <property type="match status" value="1"/>
</dbReference>
<name>A0A1H3AT38_9BACI</name>
<keyword evidence="6 8" id="KW-0648">Protein biosynthesis</keyword>
<dbReference type="SUPFAM" id="SSF50486">
    <property type="entry name" value="FMT C-terminal domain-like"/>
    <property type="match status" value="1"/>
</dbReference>
<dbReference type="NCBIfam" id="TIGR00460">
    <property type="entry name" value="fmt"/>
    <property type="match status" value="1"/>
</dbReference>
<dbReference type="HAMAP" id="MF_00182">
    <property type="entry name" value="Formyl_trans"/>
    <property type="match status" value="1"/>
</dbReference>
<dbReference type="CDD" id="cd08646">
    <property type="entry name" value="FMT_core_Met-tRNA-FMT_N"/>
    <property type="match status" value="1"/>
</dbReference>
<dbReference type="InterPro" id="IPR005794">
    <property type="entry name" value="Fmt"/>
</dbReference>
<gene>
    <name evidence="8" type="primary">fmt</name>
    <name evidence="11" type="ORF">SAMN04488081_0182</name>
</gene>
<evidence type="ECO:0000256" key="4">
    <source>
        <dbReference type="ARBA" id="ARBA00016014"/>
    </source>
</evidence>
<dbReference type="InterPro" id="IPR041711">
    <property type="entry name" value="Met-tRNA-FMT_N"/>
</dbReference>
<dbReference type="EMBL" id="FNOS01000001">
    <property type="protein sequence ID" value="SDX32803.1"/>
    <property type="molecule type" value="Genomic_DNA"/>
</dbReference>
<feature type="domain" description="Formyl transferase N-terminal" evidence="9">
    <location>
        <begin position="4"/>
        <end position="178"/>
    </location>
</feature>
<comment type="catalytic activity">
    <reaction evidence="7 8">
        <text>L-methionyl-tRNA(fMet) + (6R)-10-formyltetrahydrofolate = N-formyl-L-methionyl-tRNA(fMet) + (6S)-5,6,7,8-tetrahydrofolate + H(+)</text>
        <dbReference type="Rhea" id="RHEA:24380"/>
        <dbReference type="Rhea" id="RHEA-COMP:9952"/>
        <dbReference type="Rhea" id="RHEA-COMP:9953"/>
        <dbReference type="ChEBI" id="CHEBI:15378"/>
        <dbReference type="ChEBI" id="CHEBI:57453"/>
        <dbReference type="ChEBI" id="CHEBI:78530"/>
        <dbReference type="ChEBI" id="CHEBI:78844"/>
        <dbReference type="ChEBI" id="CHEBI:195366"/>
        <dbReference type="EC" id="2.1.2.9"/>
    </reaction>
</comment>
<feature type="binding site" evidence="8">
    <location>
        <begin position="108"/>
        <end position="111"/>
    </location>
    <ligand>
        <name>(6S)-5,6,7,8-tetrahydrofolate</name>
        <dbReference type="ChEBI" id="CHEBI:57453"/>
    </ligand>
</feature>
<evidence type="ECO:0000256" key="5">
    <source>
        <dbReference type="ARBA" id="ARBA00022679"/>
    </source>
</evidence>
<dbReference type="InterPro" id="IPR002376">
    <property type="entry name" value="Formyl_transf_N"/>
</dbReference>
<dbReference type="Pfam" id="PF00551">
    <property type="entry name" value="Formyl_trans_N"/>
    <property type="match status" value="1"/>
</dbReference>
<evidence type="ECO:0000256" key="2">
    <source>
        <dbReference type="ARBA" id="ARBA00010699"/>
    </source>
</evidence>
<accession>A0A1H3AT38</accession>
<dbReference type="Proteomes" id="UP000198647">
    <property type="component" value="Unassembled WGS sequence"/>
</dbReference>
<dbReference type="InterPro" id="IPR044135">
    <property type="entry name" value="Met-tRNA-FMT_C"/>
</dbReference>
<feature type="domain" description="Formyl transferase C-terminal" evidence="10">
    <location>
        <begin position="203"/>
        <end position="300"/>
    </location>
</feature>
<reference evidence="11 12" key="1">
    <citation type="submission" date="2016-10" db="EMBL/GenBank/DDBJ databases">
        <authorList>
            <person name="Varghese N."/>
            <person name="Submissions S."/>
        </authorList>
    </citation>
    <scope>NUCLEOTIDE SEQUENCE [LARGE SCALE GENOMIC DNA]</scope>
    <source>
        <strain evidence="11 12">DSM 20748</strain>
    </source>
</reference>